<proteinExistence type="predicted"/>
<evidence type="ECO:0000313" key="2">
    <source>
        <dbReference type="Proteomes" id="UP000828768"/>
    </source>
</evidence>
<organism evidence="1 2">
    <name type="scientific">Synechococcus T7-like virus S-TIP28</name>
    <dbReference type="NCBI Taxonomy" id="1332140"/>
    <lineage>
        <taxon>Viruses</taxon>
        <taxon>Duplodnaviria</taxon>
        <taxon>Heunggongvirae</taxon>
        <taxon>Uroviricota</taxon>
        <taxon>Caudoviricetes</taxon>
        <taxon>Autographivirales</taxon>
        <taxon>Autographivirales incertae sedis</taxon>
        <taxon>Tiranvirus</taxon>
        <taxon>Tiranvirus STIP28</taxon>
    </lineage>
</organism>
<evidence type="ECO:0000313" key="1">
    <source>
        <dbReference type="EMBL" id="UAW01099.1"/>
    </source>
</evidence>
<dbReference type="Proteomes" id="UP000828768">
    <property type="component" value="Segment"/>
</dbReference>
<name>A0AAE8XFQ0_9CAUD</name>
<dbReference type="EMBL" id="MZ803112">
    <property type="protein sequence ID" value="UAW01099.1"/>
    <property type="molecule type" value="Genomic_DNA"/>
</dbReference>
<sequence>MAATITTTSSRVTVNGAYKEFSGTVSGNVITYSSGDALDSTDAGRFVCWMPSSTATAEWEVRYINSASATSLTMIDPLNGTTSGTLNFKISTTLDDLVAGSAGAVTNVSRLYSFNNRDIKLSGGAFLAAVDRAVEWRSASSTGWQLDDQAVMCFGILRSGENNGSTVTERGCHIRFSHGRIRQNVFSGTNSRSVDGPYIAFYGCSVDSQHELSGGDAWAFMRMRGPNRFIGSNFDGTTGGRFYHENSEFADCRMAGNNNAIPAWSIGATFLRDIENVTFLSGSYAAKNYLGFGGTFRNVKVNLDRFTQFFYVQGQSSSTINFIDCTTFTDSDVRDAGSGKLNQGKTINYLTAESDGTALQDVKVNVYNVDGLQMGAEVSASDGVVPEIVTIFYIWTNASPSANKAPFTIRLRKYGFVYQDFTSAVSEPIKQEYRLPDNTVTALSESAAGALTGIAVDYNNQYITVTESHTLSEIYDYCQADLISNMDEPEFFTSTDGRTFTLGSGWELRITSGADLTGTSGQSVVGTVRSMHSGTEVGPLTIIGDLLFTVVPVATYDGLTVTGMVKFGAGGTYNFTNGSLGELVNGSGLDVTVGVTNVTIGTNTGPNITVVAAPRTLTLNGLKADTEVRIYDGNTEVAGVELSGTSESFSIDANSVDIVIHALGYLNQVLEGIDTTSDVTLPISQVLDRQYNNPV</sequence>
<gene>
    <name evidence="1" type="ORF">STIP28_57</name>
</gene>
<accession>A0AAE8XFQ0</accession>
<protein>
    <submittedName>
        <fullName evidence="1">Structural protein</fullName>
    </submittedName>
</protein>
<reference evidence="1" key="1">
    <citation type="submission" date="2021-08" db="EMBL/GenBank/DDBJ databases">
        <authorList>
            <person name="Shitrit D."/>
            <person name="Kirzner S."/>
            <person name="Dekel-Bird N.P."/>
            <person name="Avrani S."/>
            <person name="Sabehi G."/>
            <person name="Perkarsky I."/>
            <person name="Peleg M."/>
            <person name="Tahan R."/>
            <person name="Kondratyeva K."/>
            <person name="Lindell D."/>
        </authorList>
    </citation>
    <scope>NUCLEOTIDE SEQUENCE</scope>
</reference>
<keyword evidence="2" id="KW-1185">Reference proteome</keyword>